<organism evidence="1 2">
    <name type="scientific">Cyprinus carpio</name>
    <name type="common">Common carp</name>
    <dbReference type="NCBI Taxonomy" id="7962"/>
    <lineage>
        <taxon>Eukaryota</taxon>
        <taxon>Metazoa</taxon>
        <taxon>Chordata</taxon>
        <taxon>Craniata</taxon>
        <taxon>Vertebrata</taxon>
        <taxon>Euteleostomi</taxon>
        <taxon>Actinopterygii</taxon>
        <taxon>Neopterygii</taxon>
        <taxon>Teleostei</taxon>
        <taxon>Ostariophysi</taxon>
        <taxon>Cypriniformes</taxon>
        <taxon>Cyprinidae</taxon>
        <taxon>Cyprininae</taxon>
        <taxon>Cyprinus</taxon>
    </lineage>
</organism>
<name>A0A8C2FUG7_CYPCA</name>
<dbReference type="Proteomes" id="UP000694701">
    <property type="component" value="Unplaced"/>
</dbReference>
<evidence type="ECO:0000313" key="2">
    <source>
        <dbReference type="Proteomes" id="UP000694701"/>
    </source>
</evidence>
<proteinExistence type="predicted"/>
<accession>A0A8C2FUG7</accession>
<dbReference type="AlphaFoldDB" id="A0A8C2FUG7"/>
<dbReference type="Ensembl" id="ENSCCRT00020066154.1">
    <property type="protein sequence ID" value="ENSCCRP00020060051.1"/>
    <property type="gene ID" value="ENSCCRG00020028419.1"/>
</dbReference>
<reference evidence="1" key="1">
    <citation type="submission" date="2025-08" db="UniProtKB">
        <authorList>
            <consortium name="Ensembl"/>
        </authorList>
    </citation>
    <scope>IDENTIFICATION</scope>
</reference>
<evidence type="ECO:0008006" key="3">
    <source>
        <dbReference type="Google" id="ProtNLM"/>
    </source>
</evidence>
<sequence>MCSLYTVHARSRNRKRTAQRHRSAHPLATSDADECFIMNSALRNLMMNATQLQAHLREHGLCARGPARVPDHTTRIRHHRLAWAREHLHWTRNQWASVLFSD</sequence>
<protein>
    <recommendedName>
        <fullName evidence="3">Transposase Tc1-like domain-containing protein</fullName>
    </recommendedName>
</protein>
<evidence type="ECO:0000313" key="1">
    <source>
        <dbReference type="Ensembl" id="ENSCCRP00020060051.1"/>
    </source>
</evidence>